<evidence type="ECO:0000256" key="13">
    <source>
        <dbReference type="SAM" id="MobiDB-lite"/>
    </source>
</evidence>
<dbReference type="PRINTS" id="PR01611">
    <property type="entry name" value="LIMPII"/>
</dbReference>
<dbReference type="EMBL" id="JARGEI010000027">
    <property type="protein sequence ID" value="KAJ8707596.1"/>
    <property type="molecule type" value="Genomic_DNA"/>
</dbReference>
<evidence type="ECO:0000256" key="8">
    <source>
        <dbReference type="ARBA" id="ARBA00023157"/>
    </source>
</evidence>
<keyword evidence="6 14" id="KW-1133">Transmembrane helix</keyword>
<evidence type="ECO:0000256" key="9">
    <source>
        <dbReference type="ARBA" id="ARBA00023170"/>
    </source>
</evidence>
<evidence type="ECO:0000256" key="6">
    <source>
        <dbReference type="ARBA" id="ARBA00022989"/>
    </source>
</evidence>
<dbReference type="GO" id="GO:0005901">
    <property type="term" value="C:caveola"/>
    <property type="evidence" value="ECO:0007669"/>
    <property type="project" value="UniProtKB-SubCell"/>
</dbReference>
<keyword evidence="5 14" id="KW-0812">Transmembrane</keyword>
<dbReference type="GO" id="GO:0005044">
    <property type="term" value="F:scavenger receptor activity"/>
    <property type="evidence" value="ECO:0007669"/>
    <property type="project" value="InterPro"/>
</dbReference>
<feature type="transmembrane region" description="Helical" evidence="14">
    <location>
        <begin position="743"/>
        <end position="764"/>
    </location>
</feature>
<evidence type="ECO:0000313" key="15">
    <source>
        <dbReference type="EMBL" id="KAJ8707596.1"/>
    </source>
</evidence>
<comment type="similarity">
    <text evidence="3">Belongs to the CD36 family.</text>
</comment>
<dbReference type="Proteomes" id="UP001231518">
    <property type="component" value="Chromosome 28"/>
</dbReference>
<keyword evidence="10" id="KW-0325">Glycoprotein</keyword>
<gene>
    <name evidence="15" type="ORF">PYW07_011273</name>
</gene>
<feature type="region of interest" description="Disordered" evidence="13">
    <location>
        <begin position="776"/>
        <end position="802"/>
    </location>
</feature>
<keyword evidence="7 14" id="KW-0472">Membrane</keyword>
<dbReference type="PANTHER" id="PTHR11923">
    <property type="entry name" value="SCAVENGER RECEPTOR CLASS B TYPE-1 SR-B1"/>
    <property type="match status" value="1"/>
</dbReference>
<evidence type="ECO:0000256" key="10">
    <source>
        <dbReference type="ARBA" id="ARBA00023180"/>
    </source>
</evidence>
<evidence type="ECO:0000256" key="11">
    <source>
        <dbReference type="ARBA" id="ARBA00040821"/>
    </source>
</evidence>
<comment type="caution">
    <text evidence="15">The sequence shown here is derived from an EMBL/GenBank/DDBJ whole genome shotgun (WGS) entry which is preliminary data.</text>
</comment>
<evidence type="ECO:0000256" key="5">
    <source>
        <dbReference type="ARBA" id="ARBA00022692"/>
    </source>
</evidence>
<keyword evidence="16" id="KW-1185">Reference proteome</keyword>
<protein>
    <recommendedName>
        <fullName evidence="11">Scavenger receptor class B member 1</fullName>
    </recommendedName>
    <alternativeName>
        <fullName evidence="12">SR-BI</fullName>
    </alternativeName>
</protein>
<sequence length="802" mass="89172">MQGRDKWCAKLTSAFLRKWWFVLGCAILLLLAGIFCAIFFMKLVGLYIDHELVLRDGSQTFDWWAHPPVRPFVRVYVYNVTNADEFLNNGSKPVLDELGPYVYSEEWEKVNITDNVNGTLSFNYKRTYTFRPDLSNGFDDDAVVVPNIPMLSATSQSKHAARFLRLAMASIMDILKIKPFVEVSVGQLLWGYEDPLLKLAKDVVPKEQKLPYEEFGLFYGKNGTSPDVVTMFTGATGMSKYGIIERYNMREKLQHWTTDECNSLAGSDGSIFPPHITKNSTLAVYDKDLCRLLPLRFLQEETINGIQAYRFTPPEDVFANNEHNKCFCPAGPPCSPNGLFNVSLCQYGRLSVSKRSTEDSNNEHNKCFCPAGPPCSPNGLFNVSLCQYGRLSVSKRSTEDSNNEHNKCFCPAGPPCSPNGIFNVSLCQYGRLSVSKRSTEDSNNEHNKCFCPAGPPCSPNGLFNVSLCQYGRLSVSKRSTEDSNNEHNKCFCPAGPPCSPNGLFNVSLCQYGRLSVSKRSTEDSNNEHNKCFCPAGPPCSPNGLFNVSLCQYGRLSVSKRSTEDSNNEHNKCFCPAGPPCSPNGLFNVSLCQYGRLSVSKRSTEDSNNEHNKCFCPAGPPCSPNGLFNVSLCQYDSPIMLSFPHFYLADPKLREAVEGISPPDAEKHRLFIDVQPEMGIAMRARARIQINLAVSQVIDIKQVANFPDIVFPILWFEEGIDELPEQVTSLLRLATQVPPVARNALSYGLSALGILLILLAVTCLIRSSHRQSTLRLEGHVVAKPPPAKTPSKDSNGYELNSRR</sequence>
<evidence type="ECO:0000256" key="3">
    <source>
        <dbReference type="ARBA" id="ARBA00010532"/>
    </source>
</evidence>
<evidence type="ECO:0000256" key="14">
    <source>
        <dbReference type="SAM" id="Phobius"/>
    </source>
</evidence>
<reference evidence="15" key="1">
    <citation type="submission" date="2023-03" db="EMBL/GenBank/DDBJ databases">
        <title>Chromosome-level genomes of two armyworms, Mythimna separata and Mythimna loreyi, provide insights into the biosynthesis and reception of sex pheromones.</title>
        <authorList>
            <person name="Zhao H."/>
        </authorList>
    </citation>
    <scope>NUCLEOTIDE SEQUENCE</scope>
    <source>
        <strain evidence="15">BeijingLab</strain>
        <tissue evidence="15">Pupa</tissue>
    </source>
</reference>
<dbReference type="PANTHER" id="PTHR11923:SF110">
    <property type="entry name" value="SCAVENGER RECEPTOR CLASS B MEMBER 1"/>
    <property type="match status" value="1"/>
</dbReference>
<feature type="compositionally biased region" description="Polar residues" evidence="13">
    <location>
        <begin position="791"/>
        <end position="802"/>
    </location>
</feature>
<comment type="subcellular location">
    <subcellularLocation>
        <location evidence="2">Cell membrane</location>
        <topology evidence="2">Multi-pass membrane protein</topology>
    </subcellularLocation>
    <subcellularLocation>
        <location evidence="1">Membrane</location>
        <location evidence="1">Caveola</location>
        <topology evidence="1">Multi-pass membrane protein</topology>
    </subcellularLocation>
</comment>
<dbReference type="Pfam" id="PF01130">
    <property type="entry name" value="CD36"/>
    <property type="match status" value="2"/>
</dbReference>
<keyword evidence="8" id="KW-1015">Disulfide bond</keyword>
<feature type="transmembrane region" description="Helical" evidence="14">
    <location>
        <begin position="20"/>
        <end position="48"/>
    </location>
</feature>
<dbReference type="InterPro" id="IPR002159">
    <property type="entry name" value="CD36_fam"/>
</dbReference>
<evidence type="ECO:0000256" key="1">
    <source>
        <dbReference type="ARBA" id="ARBA00004189"/>
    </source>
</evidence>
<dbReference type="GO" id="GO:0005764">
    <property type="term" value="C:lysosome"/>
    <property type="evidence" value="ECO:0007669"/>
    <property type="project" value="InterPro"/>
</dbReference>
<dbReference type="PRINTS" id="PR01609">
    <property type="entry name" value="CD36FAMILY"/>
</dbReference>
<evidence type="ECO:0000313" key="16">
    <source>
        <dbReference type="Proteomes" id="UP001231518"/>
    </source>
</evidence>
<organism evidence="15 16">
    <name type="scientific">Mythimna separata</name>
    <name type="common">Oriental armyworm</name>
    <name type="synonym">Pseudaletia separata</name>
    <dbReference type="NCBI Taxonomy" id="271217"/>
    <lineage>
        <taxon>Eukaryota</taxon>
        <taxon>Metazoa</taxon>
        <taxon>Ecdysozoa</taxon>
        <taxon>Arthropoda</taxon>
        <taxon>Hexapoda</taxon>
        <taxon>Insecta</taxon>
        <taxon>Pterygota</taxon>
        <taxon>Neoptera</taxon>
        <taxon>Endopterygota</taxon>
        <taxon>Lepidoptera</taxon>
        <taxon>Glossata</taxon>
        <taxon>Ditrysia</taxon>
        <taxon>Noctuoidea</taxon>
        <taxon>Noctuidae</taxon>
        <taxon>Noctuinae</taxon>
        <taxon>Hadenini</taxon>
        <taxon>Mythimna</taxon>
    </lineage>
</organism>
<name>A0AAD8DM00_MYTSE</name>
<dbReference type="InterPro" id="IPR005429">
    <property type="entry name" value="LimpII"/>
</dbReference>
<evidence type="ECO:0000256" key="12">
    <source>
        <dbReference type="ARBA" id="ARBA00042244"/>
    </source>
</evidence>
<proteinExistence type="inferred from homology"/>
<accession>A0AAD8DM00</accession>
<dbReference type="AlphaFoldDB" id="A0AAD8DM00"/>
<keyword evidence="4" id="KW-1003">Cell membrane</keyword>
<evidence type="ECO:0000256" key="7">
    <source>
        <dbReference type="ARBA" id="ARBA00023136"/>
    </source>
</evidence>
<evidence type="ECO:0000256" key="4">
    <source>
        <dbReference type="ARBA" id="ARBA00022475"/>
    </source>
</evidence>
<evidence type="ECO:0000256" key="2">
    <source>
        <dbReference type="ARBA" id="ARBA00004651"/>
    </source>
</evidence>
<keyword evidence="9" id="KW-0675">Receptor</keyword>